<protein>
    <submittedName>
        <fullName evidence="2">Uncharacterized protein</fullName>
    </submittedName>
</protein>
<feature type="compositionally biased region" description="Basic and acidic residues" evidence="1">
    <location>
        <begin position="44"/>
        <end position="55"/>
    </location>
</feature>
<dbReference type="EMBL" id="LJZO01000007">
    <property type="protein sequence ID" value="ROW00931.1"/>
    <property type="molecule type" value="Genomic_DNA"/>
</dbReference>
<evidence type="ECO:0000256" key="1">
    <source>
        <dbReference type="SAM" id="MobiDB-lite"/>
    </source>
</evidence>
<dbReference type="AlphaFoldDB" id="A0A423WC01"/>
<keyword evidence="3" id="KW-1185">Reference proteome</keyword>
<feature type="region of interest" description="Disordered" evidence="1">
    <location>
        <begin position="67"/>
        <end position="87"/>
    </location>
</feature>
<evidence type="ECO:0000313" key="3">
    <source>
        <dbReference type="Proteomes" id="UP000284375"/>
    </source>
</evidence>
<feature type="compositionally biased region" description="Low complexity" evidence="1">
    <location>
        <begin position="29"/>
        <end position="41"/>
    </location>
</feature>
<dbReference type="Proteomes" id="UP000284375">
    <property type="component" value="Unassembled WGS sequence"/>
</dbReference>
<comment type="caution">
    <text evidence="2">The sequence shown here is derived from an EMBL/GenBank/DDBJ whole genome shotgun (WGS) entry which is preliminary data.</text>
</comment>
<organism evidence="2 3">
    <name type="scientific">Cytospora chrysosperma</name>
    <name type="common">Cytospora canker fungus</name>
    <name type="synonym">Sphaeria chrysosperma</name>
    <dbReference type="NCBI Taxonomy" id="252740"/>
    <lineage>
        <taxon>Eukaryota</taxon>
        <taxon>Fungi</taxon>
        <taxon>Dikarya</taxon>
        <taxon>Ascomycota</taxon>
        <taxon>Pezizomycotina</taxon>
        <taxon>Sordariomycetes</taxon>
        <taxon>Sordariomycetidae</taxon>
        <taxon>Diaporthales</taxon>
        <taxon>Cytosporaceae</taxon>
        <taxon>Cytospora</taxon>
    </lineage>
</organism>
<feature type="region of interest" description="Disordered" evidence="1">
    <location>
        <begin position="1"/>
        <end position="55"/>
    </location>
</feature>
<proteinExistence type="predicted"/>
<evidence type="ECO:0000313" key="2">
    <source>
        <dbReference type="EMBL" id="ROW00931.1"/>
    </source>
</evidence>
<gene>
    <name evidence="2" type="ORF">VSDG_02878</name>
</gene>
<accession>A0A423WC01</accession>
<name>A0A423WC01_CYTCH</name>
<sequence>MTSKLKTIFSKGSKTKPDSDPKPSYTKLQDSSDSTISVQSSNAEEARRKAWDDKRAKEAEDYLWKTGFRLGNNDKGDEPLAGSWDCR</sequence>
<reference evidence="2 3" key="1">
    <citation type="submission" date="2015-09" db="EMBL/GenBank/DDBJ databases">
        <title>Host preference determinants of Valsa canker pathogens revealed by comparative genomics.</title>
        <authorList>
            <person name="Yin Z."/>
            <person name="Huang L."/>
        </authorList>
    </citation>
    <scope>NUCLEOTIDE SEQUENCE [LARGE SCALE GENOMIC DNA]</scope>
    <source>
        <strain evidence="2 3">YSFL</strain>
    </source>
</reference>